<accession>A0A8H8RRD1</accession>
<comment type="similarity">
    <text evidence="1">Belongs to the short-chain dehydrogenases/reductases (SDR) family.</text>
</comment>
<sequence>MSQDKKVVFITGANTGLGLEIVKALYKSTQPYDIIAGSRLISNGEAAVAAVQQEIPSSSSSLSVVQLDLASDESIKKAIENIESKFSRLDVLVNNGGAGFDGALRDSQLSIREAWNKSWDTNVAGTQVLTSEAIPLLLKSRQPRLIFITSGTSALAFTERFDHPALQRINASPAPGWPKPKEINPIESYRSAKTGLNMMMRQWHRILLNDGVKVWAISPGFLATKLGNVGIEQMKKMGARDPSEGGNFVKGVIEGERDSEVGKVVGATGIQTWRSRNLTMHTEFIERTVASHAA</sequence>
<protein>
    <submittedName>
        <fullName evidence="3">Short-chain dehydrogenase/reductase</fullName>
    </submittedName>
</protein>
<dbReference type="PANTHER" id="PTHR43008:SF8">
    <property type="entry name" value="BENZIL REDUCTASE ((S)-BENZOIN FORMING) IRC24"/>
    <property type="match status" value="1"/>
</dbReference>
<proteinExistence type="inferred from homology"/>
<evidence type="ECO:0000256" key="1">
    <source>
        <dbReference type="ARBA" id="ARBA00006484"/>
    </source>
</evidence>
<dbReference type="GO" id="GO:0016616">
    <property type="term" value="F:oxidoreductase activity, acting on the CH-OH group of donors, NAD or NADP as acceptor"/>
    <property type="evidence" value="ECO:0007669"/>
    <property type="project" value="UniProtKB-ARBA"/>
</dbReference>
<dbReference type="Proteomes" id="UP000462212">
    <property type="component" value="Unassembled WGS sequence"/>
</dbReference>
<reference evidence="3 4" key="1">
    <citation type="submission" date="2018-05" db="EMBL/GenBank/DDBJ databases">
        <title>Genome sequencing and assembly of the regulated plant pathogen Lachnellula willkommii and related sister species for the development of diagnostic species identification markers.</title>
        <authorList>
            <person name="Giroux E."/>
            <person name="Bilodeau G."/>
        </authorList>
    </citation>
    <scope>NUCLEOTIDE SEQUENCE [LARGE SCALE GENOMIC DNA]</scope>
    <source>
        <strain evidence="3 4">CBS 197.66</strain>
    </source>
</reference>
<dbReference type="InterPro" id="IPR002347">
    <property type="entry name" value="SDR_fam"/>
</dbReference>
<dbReference type="InterPro" id="IPR036291">
    <property type="entry name" value="NAD(P)-bd_dom_sf"/>
</dbReference>
<dbReference type="EMBL" id="QGMJ01000238">
    <property type="protein sequence ID" value="TVY39245.1"/>
    <property type="molecule type" value="Genomic_DNA"/>
</dbReference>
<dbReference type="GO" id="GO:0050664">
    <property type="term" value="F:oxidoreductase activity, acting on NAD(P)H, oxygen as acceptor"/>
    <property type="evidence" value="ECO:0007669"/>
    <property type="project" value="TreeGrafter"/>
</dbReference>
<dbReference type="AlphaFoldDB" id="A0A8H8RRD1"/>
<comment type="caution">
    <text evidence="3">The sequence shown here is derived from an EMBL/GenBank/DDBJ whole genome shotgun (WGS) entry which is preliminary data.</text>
</comment>
<name>A0A8H8RRD1_9HELO</name>
<dbReference type="Gene3D" id="3.40.50.720">
    <property type="entry name" value="NAD(P)-binding Rossmann-like Domain"/>
    <property type="match status" value="1"/>
</dbReference>
<evidence type="ECO:0000313" key="4">
    <source>
        <dbReference type="Proteomes" id="UP000462212"/>
    </source>
</evidence>
<gene>
    <name evidence="3" type="primary">tropE_5</name>
    <name evidence="3" type="ORF">LSUB1_G003047</name>
</gene>
<dbReference type="OrthoDB" id="1933717at2759"/>
<evidence type="ECO:0000256" key="2">
    <source>
        <dbReference type="ARBA" id="ARBA00023002"/>
    </source>
</evidence>
<dbReference type="Pfam" id="PF00106">
    <property type="entry name" value="adh_short"/>
    <property type="match status" value="1"/>
</dbReference>
<keyword evidence="4" id="KW-1185">Reference proteome</keyword>
<dbReference type="PRINTS" id="PR00081">
    <property type="entry name" value="GDHRDH"/>
</dbReference>
<evidence type="ECO:0000313" key="3">
    <source>
        <dbReference type="EMBL" id="TVY39245.1"/>
    </source>
</evidence>
<keyword evidence="2" id="KW-0560">Oxidoreductase</keyword>
<dbReference type="PANTHER" id="PTHR43008">
    <property type="entry name" value="BENZIL REDUCTASE"/>
    <property type="match status" value="1"/>
</dbReference>
<organism evidence="3 4">
    <name type="scientific">Lachnellula subtilissima</name>
    <dbReference type="NCBI Taxonomy" id="602034"/>
    <lineage>
        <taxon>Eukaryota</taxon>
        <taxon>Fungi</taxon>
        <taxon>Dikarya</taxon>
        <taxon>Ascomycota</taxon>
        <taxon>Pezizomycotina</taxon>
        <taxon>Leotiomycetes</taxon>
        <taxon>Helotiales</taxon>
        <taxon>Lachnaceae</taxon>
        <taxon>Lachnellula</taxon>
    </lineage>
</organism>
<dbReference type="SUPFAM" id="SSF51735">
    <property type="entry name" value="NAD(P)-binding Rossmann-fold domains"/>
    <property type="match status" value="1"/>
</dbReference>